<evidence type="ECO:0000256" key="2">
    <source>
        <dbReference type="ARBA" id="ARBA00022692"/>
    </source>
</evidence>
<feature type="transmembrane region" description="Helical" evidence="5">
    <location>
        <begin position="275"/>
        <end position="294"/>
    </location>
</feature>
<name>A0ABQ0DW34_9EUKA</name>
<evidence type="ECO:0000256" key="4">
    <source>
        <dbReference type="ARBA" id="ARBA00023136"/>
    </source>
</evidence>
<evidence type="ECO:0000256" key="5">
    <source>
        <dbReference type="SAM" id="Phobius"/>
    </source>
</evidence>
<dbReference type="InterPro" id="IPR040416">
    <property type="entry name" value="TMEM181"/>
</dbReference>
<keyword evidence="8" id="KW-1185">Reference proteome</keyword>
<keyword evidence="2 5" id="KW-0812">Transmembrane</keyword>
<feature type="transmembrane region" description="Helical" evidence="5">
    <location>
        <begin position="354"/>
        <end position="373"/>
    </location>
</feature>
<feature type="transmembrane region" description="Helical" evidence="5">
    <location>
        <begin position="394"/>
        <end position="416"/>
    </location>
</feature>
<dbReference type="Pfam" id="PF06664">
    <property type="entry name" value="WLS-like_TM"/>
    <property type="match status" value="1"/>
</dbReference>
<evidence type="ECO:0000256" key="1">
    <source>
        <dbReference type="ARBA" id="ARBA00004141"/>
    </source>
</evidence>
<evidence type="ECO:0000256" key="3">
    <source>
        <dbReference type="ARBA" id="ARBA00022989"/>
    </source>
</evidence>
<feature type="transmembrane region" description="Helical" evidence="5">
    <location>
        <begin position="251"/>
        <end position="269"/>
    </location>
</feature>
<keyword evidence="3 5" id="KW-1133">Transmembrane helix</keyword>
<proteinExistence type="predicted"/>
<dbReference type="InterPro" id="IPR047843">
    <property type="entry name" value="WLS-like_TM"/>
</dbReference>
<accession>A0ABQ0DW34</accession>
<evidence type="ECO:0000313" key="7">
    <source>
        <dbReference type="EMBL" id="GAB1227065.1"/>
    </source>
</evidence>
<dbReference type="Proteomes" id="UP001628156">
    <property type="component" value="Unassembled WGS sequence"/>
</dbReference>
<evidence type="ECO:0000259" key="6">
    <source>
        <dbReference type="Pfam" id="PF06664"/>
    </source>
</evidence>
<dbReference type="PANTHER" id="PTHR31918">
    <property type="entry name" value="TRANSMEMBRANE PROTEIN 181"/>
    <property type="match status" value="1"/>
</dbReference>
<feature type="domain" description="Wntless-like transmembrane" evidence="6">
    <location>
        <begin position="206"/>
        <end position="446"/>
    </location>
</feature>
<sequence>MNYNNTATTNKEPKLLVSKLSKCGFLLIFAMFVVIVTFCISISMTIPNPWFSKTLSTWDCDEKVSNFDKKICHGIDLNEQKTKLTVAFGPFTVLNQETRISLIPQKRFGREGISAKGITEISYKLYGSALPIDKNSKVNINSLELLEEKTITRKVKCPASRGLDCKAIPLVSQIYLTHPNYLLEFTFTPTDISLGDIIVENSYISTSYSVFEMFWRMAFILFSSFCCMLYLSSIKGIPINQWCHEQKWTFILNIVLILFNNPFFFYEYVVDSVTFLLFNTGIETFFICFLMFYVLSMFEALRKPLNIRKSFRFILPRALLLLTLFMLVFTELMYNRTTPNYSITLKGIDDPANVVLSILILGIIVIYIFWLVFGIIRTYSESRKLGPVSLRLKYYGGFTICVIILYLCLLIAANFMGYHNNASITLTTLAYVNLYVMTLTILYLPVEMNNVPGNHLNLQNNVIHLDEEIKSGDDDLIVVDDEKGNDLIVIDE</sequence>
<feature type="transmembrane region" description="Helical" evidence="5">
    <location>
        <begin position="314"/>
        <end position="334"/>
    </location>
</feature>
<organism evidence="7 8">
    <name type="scientific">Entamoeba nuttalli</name>
    <dbReference type="NCBI Taxonomy" id="412467"/>
    <lineage>
        <taxon>Eukaryota</taxon>
        <taxon>Amoebozoa</taxon>
        <taxon>Evosea</taxon>
        <taxon>Archamoebae</taxon>
        <taxon>Mastigamoebida</taxon>
        <taxon>Entamoebidae</taxon>
        <taxon>Entamoeba</taxon>
    </lineage>
</organism>
<protein>
    <recommendedName>
        <fullName evidence="6">Wntless-like transmembrane domain-containing protein</fullName>
    </recommendedName>
</protein>
<dbReference type="PANTHER" id="PTHR31918:SF1">
    <property type="entry name" value="TRANSMEMBRANE PROTEIN 181"/>
    <property type="match status" value="1"/>
</dbReference>
<evidence type="ECO:0000313" key="8">
    <source>
        <dbReference type="Proteomes" id="UP001628156"/>
    </source>
</evidence>
<feature type="transmembrane region" description="Helical" evidence="5">
    <location>
        <begin position="213"/>
        <end position="231"/>
    </location>
</feature>
<comment type="caution">
    <text evidence="7">The sequence shown here is derived from an EMBL/GenBank/DDBJ whole genome shotgun (WGS) entry which is preliminary data.</text>
</comment>
<dbReference type="EMBL" id="BAAFRS010000317">
    <property type="protein sequence ID" value="GAB1227065.1"/>
    <property type="molecule type" value="Genomic_DNA"/>
</dbReference>
<reference evidence="7 8" key="1">
    <citation type="journal article" date="2019" name="PLoS Negl. Trop. Dis.">
        <title>Whole genome sequencing of Entamoeba nuttalli reveals mammalian host-related molecular signatures and a novel octapeptide-repeat surface protein.</title>
        <authorList>
            <person name="Tanaka M."/>
            <person name="Makiuchi T."/>
            <person name="Komiyama T."/>
            <person name="Shiina T."/>
            <person name="Osaki K."/>
            <person name="Tachibana H."/>
        </authorList>
    </citation>
    <scope>NUCLEOTIDE SEQUENCE [LARGE SCALE GENOMIC DNA]</scope>
    <source>
        <strain evidence="7 8">P19-061405</strain>
    </source>
</reference>
<keyword evidence="4 5" id="KW-0472">Membrane</keyword>
<gene>
    <name evidence="7" type="ORF">ENUP19_0317G0075</name>
</gene>
<comment type="subcellular location">
    <subcellularLocation>
        <location evidence="1">Membrane</location>
        <topology evidence="1">Multi-pass membrane protein</topology>
    </subcellularLocation>
</comment>
<feature type="transmembrane region" description="Helical" evidence="5">
    <location>
        <begin position="422"/>
        <end position="444"/>
    </location>
</feature>
<feature type="transmembrane region" description="Helical" evidence="5">
    <location>
        <begin position="24"/>
        <end position="46"/>
    </location>
</feature>